<dbReference type="FunFam" id="2.60.40.10:FF:000270">
    <property type="entry name" value="Cell surface protein"/>
    <property type="match status" value="2"/>
</dbReference>
<dbReference type="AlphaFoldDB" id="A0A2V2N1J4"/>
<dbReference type="SMART" id="SM00089">
    <property type="entry name" value="PKD"/>
    <property type="match status" value="2"/>
</dbReference>
<dbReference type="GeneID" id="97547534"/>
<name>A0A2V2N1J4_9EURY</name>
<dbReference type="Proteomes" id="UP000245657">
    <property type="component" value="Unassembled WGS sequence"/>
</dbReference>
<dbReference type="Gene3D" id="2.60.40.10">
    <property type="entry name" value="Immunoglobulins"/>
    <property type="match status" value="2"/>
</dbReference>
<keyword evidence="2" id="KW-0812">Transmembrane</keyword>
<feature type="transmembrane region" description="Helical" evidence="2">
    <location>
        <begin position="20"/>
        <end position="39"/>
    </location>
</feature>
<dbReference type="CDD" id="cd00146">
    <property type="entry name" value="PKD"/>
    <property type="match status" value="2"/>
</dbReference>
<sequence length="832" mass="88694">MKRLCFIEKKREYETICSNLFFLLLAGCICIFGVGYPIADLVDISNNSTGINTTSTNFPFTDAGLISGFNYPEDPDMRAHPHFRSDGGETGHNNTTVSSLTSIQERETGSSELNAKAMKFTWQRCFGGSSYETPISIKQTSDGGFLIGGYTDSYDGDCSENHGSYDFIIVKVDASEDIVWKKCLGGSWFDEECEIISTPDGGCFVVGSSNSDDGDVSGNHGSTDFWVVKLDGSGNIVWQKSLGGSSYDVPSQAIQTADGGFLIGGWTGSSDGDVTGYHGYTDIWVVKLDSSGEMKWQKCLGGSAYDRPYSLIQTTDGGFLIGGYTGSSDGDVTGNHGDADIWAVKLDPAGELKWQKCLGGKKSDRLYSLIQTIDGGFLITGDTRSSDGDVTGNHGEMDIWVVKLDSSGEMKWQKCLGGSADDFSFSAIQASDGGLQIRGITYSNDGDVTGNHGDADIWAVKLGPAGELKWQKCLGGSADESPTSAIQTIDGEFLIGGYTCSSDGDVTGYHGGTDIWVVKLDPAGELKWQKCIGGSADDYPISIIQITDNQYVVYGSTYSFDGDIVGNHGEEDLWLGLIDTRYQVIATSDSMTIAYPPGTRSYEEGTNAAYLAQAKPGADLVNVSVDGTQVGPVSNWTFSQISSDHTFATTGQPTPGQVHAFFTLNTTWGAVPLTVQFTNQSLGEPTSFQWDFGDGETSTERDPVHTYTTPGTYSVTLQAHNAWTGGVATLSHALTATAGIVPSPTPTPVPGEITAAFSADRTTGSAPMHVSFMDLSTGNPTSWVWSFGDGTFSASQNITHMYSAKGTYSVSLTAQNIANSCTIEKSGYITVT</sequence>
<protein>
    <recommendedName>
        <fullName evidence="3">PKD domain-containing protein</fullName>
    </recommendedName>
</protein>
<feature type="compositionally biased region" description="Basic and acidic residues" evidence="1">
    <location>
        <begin position="77"/>
        <end position="89"/>
    </location>
</feature>
<gene>
    <name evidence="4" type="ORF">DK846_16390</name>
</gene>
<dbReference type="Pfam" id="PF18911">
    <property type="entry name" value="PKD_4"/>
    <property type="match status" value="2"/>
</dbReference>
<dbReference type="InterPro" id="IPR000601">
    <property type="entry name" value="PKD_dom"/>
</dbReference>
<keyword evidence="5" id="KW-1185">Reference proteome</keyword>
<feature type="region of interest" description="Disordered" evidence="1">
    <location>
        <begin position="77"/>
        <end position="103"/>
    </location>
</feature>
<dbReference type="PROSITE" id="PS51257">
    <property type="entry name" value="PROKAR_LIPOPROTEIN"/>
    <property type="match status" value="1"/>
</dbReference>
<dbReference type="InterPro" id="IPR013783">
    <property type="entry name" value="Ig-like_fold"/>
</dbReference>
<dbReference type="OrthoDB" id="98274at2157"/>
<evidence type="ECO:0000256" key="1">
    <source>
        <dbReference type="SAM" id="MobiDB-lite"/>
    </source>
</evidence>
<dbReference type="InterPro" id="IPR022409">
    <property type="entry name" value="PKD/Chitinase_dom"/>
</dbReference>
<dbReference type="RefSeq" id="WP_109970071.1">
    <property type="nucleotide sequence ID" value="NZ_CP176093.1"/>
</dbReference>
<organism evidence="4 5">
    <name type="scientific">Methanospirillum lacunae</name>
    <dbReference type="NCBI Taxonomy" id="668570"/>
    <lineage>
        <taxon>Archaea</taxon>
        <taxon>Methanobacteriati</taxon>
        <taxon>Methanobacteriota</taxon>
        <taxon>Stenosarchaea group</taxon>
        <taxon>Methanomicrobia</taxon>
        <taxon>Methanomicrobiales</taxon>
        <taxon>Methanospirillaceae</taxon>
        <taxon>Methanospirillum</taxon>
    </lineage>
</organism>
<dbReference type="PROSITE" id="PS50093">
    <property type="entry name" value="PKD"/>
    <property type="match status" value="2"/>
</dbReference>
<feature type="domain" description="PKD" evidence="3">
    <location>
        <begin position="669"/>
        <end position="722"/>
    </location>
</feature>
<dbReference type="SUPFAM" id="SSF49299">
    <property type="entry name" value="PKD domain"/>
    <property type="match status" value="2"/>
</dbReference>
<dbReference type="InterPro" id="IPR035986">
    <property type="entry name" value="PKD_dom_sf"/>
</dbReference>
<feature type="compositionally biased region" description="Polar residues" evidence="1">
    <location>
        <begin position="91"/>
        <end position="103"/>
    </location>
</feature>
<evidence type="ECO:0000259" key="3">
    <source>
        <dbReference type="PROSITE" id="PS50093"/>
    </source>
</evidence>
<reference evidence="4 5" key="1">
    <citation type="submission" date="2018-05" db="EMBL/GenBank/DDBJ databases">
        <title>Draft genome of Methanospirillum lacunae Ki8-1.</title>
        <authorList>
            <person name="Dueholm M.S."/>
            <person name="Nielsen P.H."/>
            <person name="Bakmann L.F."/>
            <person name="Otzen D.E."/>
        </authorList>
    </citation>
    <scope>NUCLEOTIDE SEQUENCE [LARGE SCALE GENOMIC DNA]</scope>
    <source>
        <strain evidence="4 5">Ki8-1</strain>
    </source>
</reference>
<comment type="caution">
    <text evidence="4">The sequence shown here is derived from an EMBL/GenBank/DDBJ whole genome shotgun (WGS) entry which is preliminary data.</text>
</comment>
<dbReference type="PANTHER" id="PTHR42754">
    <property type="entry name" value="ENDOGLUCANASE"/>
    <property type="match status" value="1"/>
</dbReference>
<proteinExistence type="predicted"/>
<dbReference type="EMBL" id="QGMY01000017">
    <property type="protein sequence ID" value="PWR70007.1"/>
    <property type="molecule type" value="Genomic_DNA"/>
</dbReference>
<evidence type="ECO:0000313" key="4">
    <source>
        <dbReference type="EMBL" id="PWR70007.1"/>
    </source>
</evidence>
<dbReference type="PANTHER" id="PTHR42754:SF1">
    <property type="entry name" value="LIPOPROTEIN"/>
    <property type="match status" value="1"/>
</dbReference>
<accession>A0A2V2N1J4</accession>
<keyword evidence="2" id="KW-1133">Transmembrane helix</keyword>
<evidence type="ECO:0000313" key="5">
    <source>
        <dbReference type="Proteomes" id="UP000245657"/>
    </source>
</evidence>
<feature type="domain" description="PKD" evidence="3">
    <location>
        <begin position="753"/>
        <end position="832"/>
    </location>
</feature>
<evidence type="ECO:0000256" key="2">
    <source>
        <dbReference type="SAM" id="Phobius"/>
    </source>
</evidence>
<keyword evidence="2" id="KW-0472">Membrane</keyword>